<feature type="compositionally biased region" description="Low complexity" evidence="1">
    <location>
        <begin position="521"/>
        <end position="530"/>
    </location>
</feature>
<sequence length="530" mass="58776">MKDNARTIGDIKTERPDLIESIRQFGVLVPPIANETETAGHFAAKDGFSRILASLVVCEEPENDDDANLEIPVIVTTSQNEEEWQRLRDQFIMNELRKGYDSADKARIMEQFTLFGFSDEEIARQLSLESEQVKAGLAVQRSTTAKSLMTEHPQLDLLQLGAITEFEDDEEALARLQDTLYDEPEQFDHEVARLRLKRAEKEALDQLTRELIEQGITVVAKTYDGAQAPLSRLKLSKSNPLELGNSPEAHADCPGHAAWVETVWSSREPRATYICQDWKAHGHAETHSANGSSARQPKSDFEKAELKRARENNASWRAAEEVRRAKLAEIVQRSTPPKRTQQFITTAMIEGTYEVGRALDQKHAYACELLGLPKPAYGKKHPMLSKARKASANGALMFQLAMVLAAFEDRTSVQTWRGNDEAQKEYFSFLRDSCNYPLSAVERLVLDPTEDFQRWPHLQESAASSDTDVAETPANDDDDPGSELAAEHADADQFSASEVNSDGSDAPTLSAPVSDSSNVDAAAELADSAA</sequence>
<accession>A0A4R4YVV5</accession>
<dbReference type="Proteomes" id="UP000294947">
    <property type="component" value="Unassembled WGS sequence"/>
</dbReference>
<protein>
    <submittedName>
        <fullName evidence="2">Uncharacterized protein</fullName>
    </submittedName>
</protein>
<dbReference type="AlphaFoldDB" id="A0A4R4YVV5"/>
<evidence type="ECO:0000256" key="1">
    <source>
        <dbReference type="SAM" id="MobiDB-lite"/>
    </source>
</evidence>
<feature type="compositionally biased region" description="Polar residues" evidence="1">
    <location>
        <begin position="494"/>
        <end position="503"/>
    </location>
</feature>
<proteinExistence type="predicted"/>
<comment type="caution">
    <text evidence="2">The sequence shown here is derived from an EMBL/GenBank/DDBJ whole genome shotgun (WGS) entry which is preliminary data.</text>
</comment>
<evidence type="ECO:0000313" key="3">
    <source>
        <dbReference type="Proteomes" id="UP000294947"/>
    </source>
</evidence>
<evidence type="ECO:0000313" key="2">
    <source>
        <dbReference type="EMBL" id="TDD49010.1"/>
    </source>
</evidence>
<reference evidence="2 3" key="1">
    <citation type="submission" date="2019-03" db="EMBL/GenBank/DDBJ databases">
        <title>Draft genome sequences of novel Actinobacteria.</title>
        <authorList>
            <person name="Sahin N."/>
            <person name="Ay H."/>
            <person name="Saygin H."/>
        </authorList>
    </citation>
    <scope>NUCLEOTIDE SEQUENCE [LARGE SCALE GENOMIC DNA]</scope>
    <source>
        <strain evidence="2 3">7K502</strain>
    </source>
</reference>
<keyword evidence="3" id="KW-1185">Reference proteome</keyword>
<dbReference type="EMBL" id="SMKW01000027">
    <property type="protein sequence ID" value="TDD49010.1"/>
    <property type="molecule type" value="Genomic_DNA"/>
</dbReference>
<organism evidence="2 3">
    <name type="scientific">Saccharopolyspora elongata</name>
    <dbReference type="NCBI Taxonomy" id="2530387"/>
    <lineage>
        <taxon>Bacteria</taxon>
        <taxon>Bacillati</taxon>
        <taxon>Actinomycetota</taxon>
        <taxon>Actinomycetes</taxon>
        <taxon>Pseudonocardiales</taxon>
        <taxon>Pseudonocardiaceae</taxon>
        <taxon>Saccharopolyspora</taxon>
    </lineage>
</organism>
<name>A0A4R4YVV5_9PSEU</name>
<feature type="region of interest" description="Disordered" evidence="1">
    <location>
        <begin position="460"/>
        <end position="530"/>
    </location>
</feature>
<gene>
    <name evidence="2" type="ORF">E1288_21055</name>
</gene>